<dbReference type="GO" id="GO:0032259">
    <property type="term" value="P:methylation"/>
    <property type="evidence" value="ECO:0007669"/>
    <property type="project" value="UniProtKB-KW"/>
</dbReference>
<sequence>MTPQIDIFDIFDDMLELTADLLFDTEKLLYFRDSAPGSVLDVGCGNGAYLNRLKAAFPESACAGIDHNDAILQRACAQPNQPIACYHGSYEELPASGTFDTIIVRLVIDHIPDRAHFFRWLQDRTDDGARIIIMDIEEDGILHVDELPLFASMYDESRRHIRKPSLLALKDTLKMELAHFRFQPINVTSYDISTDSMQIREKVHRYLQLVSQLFTGTDLSQERAQELDEWYHSDRNLNIRMFGLEAIRTSSQPLSKGGLSYDMVR</sequence>
<dbReference type="CDD" id="cd02440">
    <property type="entry name" value="AdoMet_MTases"/>
    <property type="match status" value="1"/>
</dbReference>
<evidence type="ECO:0000313" key="1">
    <source>
        <dbReference type="EMBL" id="MCE5170609.1"/>
    </source>
</evidence>
<dbReference type="SUPFAM" id="SSF53335">
    <property type="entry name" value="S-adenosyl-L-methionine-dependent methyltransferases"/>
    <property type="match status" value="1"/>
</dbReference>
<proteinExistence type="predicted"/>
<reference evidence="1 2" key="1">
    <citation type="submission" date="2021-11" db="EMBL/GenBank/DDBJ databases">
        <title>Draft genome sequence of Paenibacillus profundus YoMME, a new Gram-positive bacteria with exoelectrogenic properties.</title>
        <authorList>
            <person name="Hubenova Y."/>
            <person name="Hubenova E."/>
            <person name="Manasiev Y."/>
            <person name="Peykov S."/>
            <person name="Mitov M."/>
        </authorList>
    </citation>
    <scope>NUCLEOTIDE SEQUENCE [LARGE SCALE GENOMIC DNA]</scope>
    <source>
        <strain evidence="1 2">YoMME</strain>
    </source>
</reference>
<dbReference type="PANTHER" id="PTHR43861">
    <property type="entry name" value="TRANS-ACONITATE 2-METHYLTRANSFERASE-RELATED"/>
    <property type="match status" value="1"/>
</dbReference>
<organism evidence="1 2">
    <name type="scientific">Paenibacillus profundus</name>
    <dbReference type="NCBI Taxonomy" id="1173085"/>
    <lineage>
        <taxon>Bacteria</taxon>
        <taxon>Bacillati</taxon>
        <taxon>Bacillota</taxon>
        <taxon>Bacilli</taxon>
        <taxon>Bacillales</taxon>
        <taxon>Paenibacillaceae</taxon>
        <taxon>Paenibacillus</taxon>
    </lineage>
</organism>
<protein>
    <submittedName>
        <fullName evidence="1">Class I SAM-dependent methyltransferase</fullName>
    </submittedName>
</protein>
<keyword evidence="1" id="KW-0489">Methyltransferase</keyword>
<name>A0ABS8YHA5_9BACL</name>
<dbReference type="Proteomes" id="UP001199916">
    <property type="component" value="Unassembled WGS sequence"/>
</dbReference>
<dbReference type="GO" id="GO:0008168">
    <property type="term" value="F:methyltransferase activity"/>
    <property type="evidence" value="ECO:0007669"/>
    <property type="project" value="UniProtKB-KW"/>
</dbReference>
<gene>
    <name evidence="1" type="ORF">LQV63_14935</name>
</gene>
<accession>A0ABS8YHA5</accession>
<keyword evidence="2" id="KW-1185">Reference proteome</keyword>
<keyword evidence="1" id="KW-0808">Transferase</keyword>
<dbReference type="RefSeq" id="WP_233697295.1">
    <property type="nucleotide sequence ID" value="NZ_JAJNBZ010000011.1"/>
</dbReference>
<evidence type="ECO:0000313" key="2">
    <source>
        <dbReference type="Proteomes" id="UP001199916"/>
    </source>
</evidence>
<dbReference type="Pfam" id="PF13489">
    <property type="entry name" value="Methyltransf_23"/>
    <property type="match status" value="1"/>
</dbReference>
<dbReference type="InterPro" id="IPR029063">
    <property type="entry name" value="SAM-dependent_MTases_sf"/>
</dbReference>
<dbReference type="Gene3D" id="3.40.50.150">
    <property type="entry name" value="Vaccinia Virus protein VP39"/>
    <property type="match status" value="1"/>
</dbReference>
<comment type="caution">
    <text evidence="1">The sequence shown here is derived from an EMBL/GenBank/DDBJ whole genome shotgun (WGS) entry which is preliminary data.</text>
</comment>
<dbReference type="EMBL" id="JAJNBZ010000011">
    <property type="protein sequence ID" value="MCE5170609.1"/>
    <property type="molecule type" value="Genomic_DNA"/>
</dbReference>